<evidence type="ECO:0000259" key="8">
    <source>
        <dbReference type="PROSITE" id="PS51745"/>
    </source>
</evidence>
<comment type="subunit">
    <text evidence="1">Homodimers and heterodimers.</text>
</comment>
<protein>
    <submittedName>
        <fullName evidence="9">Uncharacterized protein</fullName>
    </submittedName>
</protein>
<dbReference type="PANTHER" id="PTHR32002">
    <property type="entry name" value="PROTEIN NLP8"/>
    <property type="match status" value="1"/>
</dbReference>
<evidence type="ECO:0000256" key="5">
    <source>
        <dbReference type="ARBA" id="ARBA00023242"/>
    </source>
</evidence>
<dbReference type="Pfam" id="PF02042">
    <property type="entry name" value="RWP-RK"/>
    <property type="match status" value="1"/>
</dbReference>
<dbReference type="InterPro" id="IPR029016">
    <property type="entry name" value="GAF-like_dom_sf"/>
</dbReference>
<keyword evidence="10" id="KW-1185">Reference proteome</keyword>
<dbReference type="Proteomes" id="UP001374535">
    <property type="component" value="Chromosome 2"/>
</dbReference>
<keyword evidence="3" id="KW-0238">DNA-binding</keyword>
<dbReference type="PANTHER" id="PTHR32002:SF44">
    <property type="entry name" value="PROTEIN NLP4"/>
    <property type="match status" value="1"/>
</dbReference>
<reference evidence="9 10" key="1">
    <citation type="journal article" date="2023" name="Life. Sci Alliance">
        <title>Evolutionary insights into 3D genome organization and epigenetic landscape of Vigna mungo.</title>
        <authorList>
            <person name="Junaid A."/>
            <person name="Singh B."/>
            <person name="Bhatia S."/>
        </authorList>
    </citation>
    <scope>NUCLEOTIDE SEQUENCE [LARGE SCALE GENOMIC DNA]</scope>
    <source>
        <strain evidence="9">Urdbean</strain>
    </source>
</reference>
<proteinExistence type="predicted"/>
<dbReference type="PROSITE" id="PS51745">
    <property type="entry name" value="PB1"/>
    <property type="match status" value="1"/>
</dbReference>
<feature type="compositionally biased region" description="Polar residues" evidence="6">
    <location>
        <begin position="726"/>
        <end position="746"/>
    </location>
</feature>
<evidence type="ECO:0000313" key="10">
    <source>
        <dbReference type="Proteomes" id="UP001374535"/>
    </source>
</evidence>
<feature type="region of interest" description="Disordered" evidence="6">
    <location>
        <begin position="1"/>
        <end position="21"/>
    </location>
</feature>
<feature type="domain" description="PB1" evidence="8">
    <location>
        <begin position="856"/>
        <end position="939"/>
    </location>
</feature>
<dbReference type="InterPro" id="IPR003035">
    <property type="entry name" value="RWP-RK_dom"/>
</dbReference>
<feature type="compositionally biased region" description="Polar residues" evidence="6">
    <location>
        <begin position="79"/>
        <end position="91"/>
    </location>
</feature>
<dbReference type="InterPro" id="IPR053793">
    <property type="entry name" value="PB1-like"/>
</dbReference>
<dbReference type="InterPro" id="IPR034891">
    <property type="entry name" value="PB1_NLP"/>
</dbReference>
<evidence type="ECO:0000256" key="4">
    <source>
        <dbReference type="ARBA" id="ARBA00023163"/>
    </source>
</evidence>
<dbReference type="InterPro" id="IPR045012">
    <property type="entry name" value="NLP"/>
</dbReference>
<feature type="region of interest" description="Disordered" evidence="6">
    <location>
        <begin position="726"/>
        <end position="769"/>
    </location>
</feature>
<evidence type="ECO:0000256" key="1">
    <source>
        <dbReference type="ARBA" id="ARBA00011726"/>
    </source>
</evidence>
<evidence type="ECO:0000256" key="6">
    <source>
        <dbReference type="SAM" id="MobiDB-lite"/>
    </source>
</evidence>
<dbReference type="Gene3D" id="3.10.20.90">
    <property type="entry name" value="Phosphatidylinositol 3-kinase Catalytic Subunit, Chain A, domain 1"/>
    <property type="match status" value="1"/>
</dbReference>
<accession>A0AAQ3NZR4</accession>
<feature type="compositionally biased region" description="Low complexity" evidence="6">
    <location>
        <begin position="749"/>
        <end position="769"/>
    </location>
</feature>
<dbReference type="CDD" id="cd06407">
    <property type="entry name" value="PB1_NLP"/>
    <property type="match status" value="1"/>
</dbReference>
<feature type="domain" description="RWP-RK" evidence="7">
    <location>
        <begin position="619"/>
        <end position="705"/>
    </location>
</feature>
<evidence type="ECO:0000256" key="2">
    <source>
        <dbReference type="ARBA" id="ARBA00023015"/>
    </source>
</evidence>
<evidence type="ECO:0000256" key="3">
    <source>
        <dbReference type="ARBA" id="ARBA00023125"/>
    </source>
</evidence>
<keyword evidence="5" id="KW-0539">Nucleus</keyword>
<dbReference type="AlphaFoldDB" id="A0AAQ3NZR4"/>
<dbReference type="Gene3D" id="3.30.450.40">
    <property type="match status" value="1"/>
</dbReference>
<dbReference type="InterPro" id="IPR000270">
    <property type="entry name" value="PB1_dom"/>
</dbReference>
<evidence type="ECO:0000259" key="7">
    <source>
        <dbReference type="PROSITE" id="PS51519"/>
    </source>
</evidence>
<dbReference type="InterPro" id="IPR055081">
    <property type="entry name" value="NLP1-9_GAF"/>
</dbReference>
<dbReference type="SMART" id="SM00666">
    <property type="entry name" value="PB1"/>
    <property type="match status" value="1"/>
</dbReference>
<dbReference type="GO" id="GO:0003677">
    <property type="term" value="F:DNA binding"/>
    <property type="evidence" value="ECO:0007669"/>
    <property type="project" value="UniProtKB-KW"/>
</dbReference>
<feature type="region of interest" description="Disordered" evidence="6">
    <location>
        <begin position="73"/>
        <end position="93"/>
    </location>
</feature>
<dbReference type="EMBL" id="CP144699">
    <property type="protein sequence ID" value="WVZ19049.1"/>
    <property type="molecule type" value="Genomic_DNA"/>
</dbReference>
<organism evidence="9 10">
    <name type="scientific">Vigna mungo</name>
    <name type="common">Black gram</name>
    <name type="synonym">Phaseolus mungo</name>
    <dbReference type="NCBI Taxonomy" id="3915"/>
    <lineage>
        <taxon>Eukaryota</taxon>
        <taxon>Viridiplantae</taxon>
        <taxon>Streptophyta</taxon>
        <taxon>Embryophyta</taxon>
        <taxon>Tracheophyta</taxon>
        <taxon>Spermatophyta</taxon>
        <taxon>Magnoliopsida</taxon>
        <taxon>eudicotyledons</taxon>
        <taxon>Gunneridae</taxon>
        <taxon>Pentapetalae</taxon>
        <taxon>rosids</taxon>
        <taxon>fabids</taxon>
        <taxon>Fabales</taxon>
        <taxon>Fabaceae</taxon>
        <taxon>Papilionoideae</taxon>
        <taxon>50 kb inversion clade</taxon>
        <taxon>NPAAA clade</taxon>
        <taxon>indigoferoid/millettioid clade</taxon>
        <taxon>Phaseoleae</taxon>
        <taxon>Vigna</taxon>
    </lineage>
</organism>
<dbReference type="Pfam" id="PF22922">
    <property type="entry name" value="GAF_NLP"/>
    <property type="match status" value="1"/>
</dbReference>
<evidence type="ECO:0000313" key="9">
    <source>
        <dbReference type="EMBL" id="WVZ19049.1"/>
    </source>
</evidence>
<dbReference type="SUPFAM" id="SSF54277">
    <property type="entry name" value="CAD &amp; PB1 domains"/>
    <property type="match status" value="1"/>
</dbReference>
<name>A0AAQ3NZR4_VIGMU</name>
<sequence>MMRDGGVTSSSASMMEAPPPDGIITTTTMDFDYMGELFSDGCWLEASVDGSDFLPQSPSFSNPLFDPSFSWPALETNHNESQGAASGTQQEGHNNNMVNVVVGCGDGGGQELQPETITTEGASEGVRRWRFAPTPAPAPGPSIMEKLIRALMWIKDYNRNKNMLIQIWVPVHRGGRPILAANDILFSLDSRSVNLAKYREISVRYEFSAEEGEVKELVPAEKGGSKELLPGLPGRVFRDKVPEWTPDVRFFRSDEYPRVDHALEYDVRGSLAVPIFEQGSKMCLGVIEVVMTTQQINYTHELESVCKALEGHICSRSVLGMSLLSLVPLGFYRIWHGFAVDLRSSKQLNIHNVKACNRSYEAVLPEIQLVLRSACEMHRLPLAQTWIPCVQQGKEGCRHSEDNYLLCISPVEHACYVGDPKIRPFYESCTEHHLLKGEGVAGGAFVTNQPCFSDDITSLSKKDYPLSHYARLFGLRAAVAIRLRSILNDTDDFVLEFFLPVDCSDSEEQRKMLTSLSIIIQRLCRSLRVISDKELEEANSSIDEMIFLADGGFDRTVICEELQHKGMVASLDTEEKLSETTGRKFSDPRQQQESPNFKGNLDCVRECSTSVQGNLSSVGMSKMGERRRAKAEKTITLQVLRQYFAGSLKDAAKNIGGKSVCTTTLKRICRQHGIKRWPSRKIKKVGHSLQKLQLVIDSVQGASGAFQIDSFYSNFPELASPNLSGTSMFSTLNQTDNPNSISTQPDPGSLSPEGTSKSPSSSCGQSSISSHSCFSMSELQGQHHTTNIAGNKDSTMAGEDSADVALKRIRSEAELKSLNQDKARLLPRSLSQETLGEHPKNQYERPLLKTSSKVDAHRVKVTYGDEKSRFRMPKKWGYEDLMQEIGRRFNVSEMSKFDVKYLDDDSEWVLLTCDADLEECIDVCRSSENATIKLSLQKSSHSLRSSLEFR</sequence>
<gene>
    <name evidence="9" type="ORF">V8G54_006371</name>
</gene>
<dbReference type="SUPFAM" id="SSF55781">
    <property type="entry name" value="GAF domain-like"/>
    <property type="match status" value="1"/>
</dbReference>
<keyword evidence="2" id="KW-0805">Transcription regulation</keyword>
<dbReference type="PROSITE" id="PS51519">
    <property type="entry name" value="RWP_RK"/>
    <property type="match status" value="1"/>
</dbReference>
<dbReference type="Pfam" id="PF00564">
    <property type="entry name" value="PB1"/>
    <property type="match status" value="1"/>
</dbReference>
<keyword evidence="4" id="KW-0804">Transcription</keyword>
<dbReference type="GO" id="GO:0003700">
    <property type="term" value="F:DNA-binding transcription factor activity"/>
    <property type="evidence" value="ECO:0007669"/>
    <property type="project" value="InterPro"/>
</dbReference>